<evidence type="ECO:0000256" key="6">
    <source>
        <dbReference type="ARBA" id="ARBA00023054"/>
    </source>
</evidence>
<feature type="non-terminal residue" evidence="10">
    <location>
        <position position="1"/>
    </location>
</feature>
<evidence type="ECO:0000256" key="7">
    <source>
        <dbReference type="ARBA" id="ARBA00023136"/>
    </source>
</evidence>
<evidence type="ECO:0000313" key="10">
    <source>
        <dbReference type="EMBL" id="GMR36047.1"/>
    </source>
</evidence>
<keyword evidence="11" id="KW-1185">Reference proteome</keyword>
<keyword evidence="4 9" id="KW-0812">Transmembrane</keyword>
<sequence length="87" mass="9939">SLQMLDEVKDLVAQLIVFIAKDPIQSVQYLVLLLTPLLVLAAVFSWRLQKALQKKEKEAKRKEKLLNKLHKSRNDGTAAAEKEIKQD</sequence>
<comment type="caution">
    <text evidence="10">The sequence shown here is derived from an EMBL/GenBank/DDBJ whole genome shotgun (WGS) entry which is preliminary data.</text>
</comment>
<evidence type="ECO:0000256" key="2">
    <source>
        <dbReference type="ARBA" id="ARBA00006758"/>
    </source>
</evidence>
<evidence type="ECO:0000256" key="9">
    <source>
        <dbReference type="SAM" id="Phobius"/>
    </source>
</evidence>
<dbReference type="GO" id="GO:0016020">
    <property type="term" value="C:membrane"/>
    <property type="evidence" value="ECO:0007669"/>
    <property type="project" value="UniProtKB-SubCell"/>
</dbReference>
<dbReference type="PANTHER" id="PTHR28644:SF1">
    <property type="entry name" value="SMALL INTEGRAL MEMBRANE PROTEIN 15"/>
    <property type="match status" value="1"/>
</dbReference>
<proteinExistence type="inferred from homology"/>
<comment type="similarity">
    <text evidence="2">Belongs to the SMIM15 family.</text>
</comment>
<evidence type="ECO:0000256" key="8">
    <source>
        <dbReference type="SAM" id="MobiDB-lite"/>
    </source>
</evidence>
<evidence type="ECO:0000256" key="1">
    <source>
        <dbReference type="ARBA" id="ARBA00004167"/>
    </source>
</evidence>
<evidence type="ECO:0000256" key="4">
    <source>
        <dbReference type="ARBA" id="ARBA00022692"/>
    </source>
</evidence>
<evidence type="ECO:0000256" key="3">
    <source>
        <dbReference type="ARBA" id="ARBA00017904"/>
    </source>
</evidence>
<evidence type="ECO:0000256" key="5">
    <source>
        <dbReference type="ARBA" id="ARBA00022989"/>
    </source>
</evidence>
<dbReference type="Proteomes" id="UP001328107">
    <property type="component" value="Unassembled WGS sequence"/>
</dbReference>
<accession>A0AAN5CAR8</accession>
<keyword evidence="7 9" id="KW-0472">Membrane</keyword>
<keyword evidence="5 9" id="KW-1133">Transmembrane helix</keyword>
<dbReference type="EMBL" id="BTRK01000002">
    <property type="protein sequence ID" value="GMR36047.1"/>
    <property type="molecule type" value="Genomic_DNA"/>
</dbReference>
<evidence type="ECO:0000313" key="11">
    <source>
        <dbReference type="Proteomes" id="UP001328107"/>
    </source>
</evidence>
<dbReference type="InterPro" id="IPR027877">
    <property type="entry name" value="Smim15"/>
</dbReference>
<reference evidence="11" key="1">
    <citation type="submission" date="2022-10" db="EMBL/GenBank/DDBJ databases">
        <title>Genome assembly of Pristionchus species.</title>
        <authorList>
            <person name="Yoshida K."/>
            <person name="Sommer R.J."/>
        </authorList>
    </citation>
    <scope>NUCLEOTIDE SEQUENCE [LARGE SCALE GENOMIC DNA]</scope>
    <source>
        <strain evidence="11">RS5460</strain>
    </source>
</reference>
<dbReference type="PANTHER" id="PTHR28644">
    <property type="entry name" value="SMALL INTEGRAL MEMBRANE PROTEIN 15"/>
    <property type="match status" value="1"/>
</dbReference>
<organism evidence="10 11">
    <name type="scientific">Pristionchus mayeri</name>
    <dbReference type="NCBI Taxonomy" id="1317129"/>
    <lineage>
        <taxon>Eukaryota</taxon>
        <taxon>Metazoa</taxon>
        <taxon>Ecdysozoa</taxon>
        <taxon>Nematoda</taxon>
        <taxon>Chromadorea</taxon>
        <taxon>Rhabditida</taxon>
        <taxon>Rhabditina</taxon>
        <taxon>Diplogasteromorpha</taxon>
        <taxon>Diplogasteroidea</taxon>
        <taxon>Neodiplogasteridae</taxon>
        <taxon>Pristionchus</taxon>
    </lineage>
</organism>
<keyword evidence="6" id="KW-0175">Coiled coil</keyword>
<feature type="region of interest" description="Disordered" evidence="8">
    <location>
        <begin position="66"/>
        <end position="87"/>
    </location>
</feature>
<protein>
    <recommendedName>
        <fullName evidence="3">Small integral membrane protein 15</fullName>
    </recommendedName>
</protein>
<dbReference type="AlphaFoldDB" id="A0AAN5CAR8"/>
<dbReference type="Pfam" id="PF15086">
    <property type="entry name" value="UPF0542"/>
    <property type="match status" value="1"/>
</dbReference>
<name>A0AAN5CAR8_9BILA</name>
<feature type="transmembrane region" description="Helical" evidence="9">
    <location>
        <begin position="27"/>
        <end position="48"/>
    </location>
</feature>
<comment type="subcellular location">
    <subcellularLocation>
        <location evidence="1">Membrane</location>
        <topology evidence="1">Single-pass membrane protein</topology>
    </subcellularLocation>
</comment>
<gene>
    <name evidence="10" type="ORF">PMAYCL1PPCAC_06242</name>
</gene>